<dbReference type="STRING" id="151894.SAMN04488524_1568"/>
<proteinExistence type="predicted"/>
<keyword evidence="3" id="KW-1185">Reference proteome</keyword>
<sequence>MKSTYFYKSALALAILGLASCKPSIDTVAPTKGNADFTRYIALGNSLTAGFSDGGLYLEVQQSSYPQLIGTQMKAVGGGSFSTPLFPADKFNGSGYLKLTALTNGVPTIVPETSNLAVRGQVGSQVLYTKYTGDIENFGVPGIKLVHANIPGYGTLNNYFERMLPDASVGTATYLGFATAKPWTFFSCWLGNNDILGYASAGATGELPTAKSTFSGAYSTVINELTKNGAKGVVATIPGVTSTAYFNTVTLKTLLAAINATPTGASVKDIYIQPGTGPARVATAEDLFTLPLSSANVMGKPNGQGIPYGLHPLNPVESKYVLDKAEVAIVNDYIASYNTSIKTIANAKGLALMDAYAMLNEYAGGKSANGIPVSAAFIQGNLFSLDGIHLTPLGYAITANAFIKAINDKYGASIPVVDVTKFRGVKFP</sequence>
<organism evidence="2 3">
    <name type="scientific">Pedobacter africanus</name>
    <dbReference type="NCBI Taxonomy" id="151894"/>
    <lineage>
        <taxon>Bacteria</taxon>
        <taxon>Pseudomonadati</taxon>
        <taxon>Bacteroidota</taxon>
        <taxon>Sphingobacteriia</taxon>
        <taxon>Sphingobacteriales</taxon>
        <taxon>Sphingobacteriaceae</taxon>
        <taxon>Pedobacter</taxon>
    </lineage>
</organism>
<dbReference type="Gene3D" id="3.40.50.1110">
    <property type="entry name" value="SGNH hydrolase"/>
    <property type="match status" value="1"/>
</dbReference>
<dbReference type="Pfam" id="PF00657">
    <property type="entry name" value="Lipase_GDSL"/>
    <property type="match status" value="1"/>
</dbReference>
<evidence type="ECO:0000313" key="2">
    <source>
        <dbReference type="EMBL" id="SMC62142.1"/>
    </source>
</evidence>
<dbReference type="OrthoDB" id="9764164at2"/>
<dbReference type="SUPFAM" id="SSF52266">
    <property type="entry name" value="SGNH hydrolase"/>
    <property type="match status" value="1"/>
</dbReference>
<dbReference type="AlphaFoldDB" id="A0A1W2ANP5"/>
<feature type="signal peptide" evidence="1">
    <location>
        <begin position="1"/>
        <end position="21"/>
    </location>
</feature>
<protein>
    <submittedName>
        <fullName evidence="2">GDSL-like Lipase/Acylhydrolase</fullName>
    </submittedName>
</protein>
<dbReference type="InterPro" id="IPR036514">
    <property type="entry name" value="SGNH_hydro_sf"/>
</dbReference>
<accession>A0A1W2ANP5</accession>
<feature type="chain" id="PRO_5013252578" evidence="1">
    <location>
        <begin position="22"/>
        <end position="428"/>
    </location>
</feature>
<dbReference type="EMBL" id="FWXT01000001">
    <property type="protein sequence ID" value="SMC62142.1"/>
    <property type="molecule type" value="Genomic_DNA"/>
</dbReference>
<reference evidence="3" key="1">
    <citation type="submission" date="2017-04" db="EMBL/GenBank/DDBJ databases">
        <authorList>
            <person name="Varghese N."/>
            <person name="Submissions S."/>
        </authorList>
    </citation>
    <scope>NUCLEOTIDE SEQUENCE [LARGE SCALE GENOMIC DNA]</scope>
    <source>
        <strain evidence="3">DSM 12126</strain>
    </source>
</reference>
<keyword evidence="1" id="KW-0732">Signal</keyword>
<dbReference type="InterPro" id="IPR001087">
    <property type="entry name" value="GDSL"/>
</dbReference>
<keyword evidence="2" id="KW-0378">Hydrolase</keyword>
<dbReference type="RefSeq" id="WP_084237782.1">
    <property type="nucleotide sequence ID" value="NZ_FWXT01000001.1"/>
</dbReference>
<name>A0A1W2ANP5_9SPHI</name>
<evidence type="ECO:0000313" key="3">
    <source>
        <dbReference type="Proteomes" id="UP000192756"/>
    </source>
</evidence>
<dbReference type="GO" id="GO:0016788">
    <property type="term" value="F:hydrolase activity, acting on ester bonds"/>
    <property type="evidence" value="ECO:0007669"/>
    <property type="project" value="InterPro"/>
</dbReference>
<dbReference type="PROSITE" id="PS51257">
    <property type="entry name" value="PROKAR_LIPOPROTEIN"/>
    <property type="match status" value="1"/>
</dbReference>
<gene>
    <name evidence="2" type="ORF">SAMN04488524_1568</name>
</gene>
<evidence type="ECO:0000256" key="1">
    <source>
        <dbReference type="SAM" id="SignalP"/>
    </source>
</evidence>
<dbReference type="Proteomes" id="UP000192756">
    <property type="component" value="Unassembled WGS sequence"/>
</dbReference>